<dbReference type="STRING" id="1499966.U14_04811"/>
<feature type="domain" description="Putative zinc-finger" evidence="6">
    <location>
        <begin position="3"/>
        <end position="37"/>
    </location>
</feature>
<dbReference type="InterPro" id="IPR051474">
    <property type="entry name" value="Anti-sigma-K/W_factor"/>
</dbReference>
<dbReference type="Pfam" id="PF13490">
    <property type="entry name" value="zf-HC2"/>
    <property type="match status" value="1"/>
</dbReference>
<dbReference type="Gene3D" id="1.10.10.1320">
    <property type="entry name" value="Anti-sigma factor, zinc-finger domain"/>
    <property type="match status" value="1"/>
</dbReference>
<dbReference type="AlphaFoldDB" id="A0A0S6W559"/>
<dbReference type="GO" id="GO:0016020">
    <property type="term" value="C:membrane"/>
    <property type="evidence" value="ECO:0007669"/>
    <property type="project" value="UniProtKB-SubCell"/>
</dbReference>
<evidence type="ECO:0000256" key="2">
    <source>
        <dbReference type="ARBA" id="ARBA00022692"/>
    </source>
</evidence>
<keyword evidence="8" id="KW-1185">Reference proteome</keyword>
<gene>
    <name evidence="7" type="ORF">U14_04811</name>
</gene>
<evidence type="ECO:0000256" key="5">
    <source>
        <dbReference type="SAM" id="Phobius"/>
    </source>
</evidence>
<dbReference type="PANTHER" id="PTHR37461:SF1">
    <property type="entry name" value="ANTI-SIGMA-K FACTOR RSKA"/>
    <property type="match status" value="1"/>
</dbReference>
<comment type="subcellular location">
    <subcellularLocation>
        <location evidence="1">Membrane</location>
        <topology evidence="1">Single-pass membrane protein</topology>
    </subcellularLocation>
</comment>
<dbReference type="InterPro" id="IPR041916">
    <property type="entry name" value="Anti_sigma_zinc_sf"/>
</dbReference>
<evidence type="ECO:0000259" key="6">
    <source>
        <dbReference type="Pfam" id="PF13490"/>
    </source>
</evidence>
<dbReference type="EMBL" id="DF820459">
    <property type="protein sequence ID" value="GAK53545.1"/>
    <property type="molecule type" value="Genomic_DNA"/>
</dbReference>
<protein>
    <recommendedName>
        <fullName evidence="6">Putative zinc-finger domain-containing protein</fullName>
    </recommendedName>
</protein>
<reference evidence="7" key="1">
    <citation type="journal article" date="2015" name="PeerJ">
        <title>First genomic representation of candidate bacterial phylum KSB3 points to enhanced environmental sensing as a trigger of wastewater bulking.</title>
        <authorList>
            <person name="Sekiguchi Y."/>
            <person name="Ohashi A."/>
            <person name="Parks D.H."/>
            <person name="Yamauchi T."/>
            <person name="Tyson G.W."/>
            <person name="Hugenholtz P."/>
        </authorList>
    </citation>
    <scope>NUCLEOTIDE SEQUENCE [LARGE SCALE GENOMIC DNA]</scope>
</reference>
<accession>A0A0S6W559</accession>
<evidence type="ECO:0000313" key="8">
    <source>
        <dbReference type="Proteomes" id="UP000030700"/>
    </source>
</evidence>
<evidence type="ECO:0000256" key="1">
    <source>
        <dbReference type="ARBA" id="ARBA00004167"/>
    </source>
</evidence>
<dbReference type="HOGENOM" id="CLU_1500683_0_0_0"/>
<dbReference type="Proteomes" id="UP000030700">
    <property type="component" value="Unassembled WGS sequence"/>
</dbReference>
<dbReference type="InterPro" id="IPR027383">
    <property type="entry name" value="Znf_put"/>
</dbReference>
<sequence>MNCETLEELLSAYIDGEVTAEERQTVEQHVASCVSCRATLQDFSAVQTLSKMLPVLDAPQGFRQRVNGRIEQQSRGRIWEMKWVPRFAFGTIALLLIGASVMFWHWRQTPQTQPAQYTAAIDVYAEDILFEDVSVTTESLFSTDTAGGVAEEFLDSIETGSTETRQPVLRSSGFNRGIV</sequence>
<evidence type="ECO:0000256" key="3">
    <source>
        <dbReference type="ARBA" id="ARBA00022989"/>
    </source>
</evidence>
<dbReference type="GO" id="GO:0016989">
    <property type="term" value="F:sigma factor antagonist activity"/>
    <property type="evidence" value="ECO:0007669"/>
    <property type="project" value="TreeGrafter"/>
</dbReference>
<organism evidence="7">
    <name type="scientific">Candidatus Moduliflexus flocculans</name>
    <dbReference type="NCBI Taxonomy" id="1499966"/>
    <lineage>
        <taxon>Bacteria</taxon>
        <taxon>Candidatus Moduliflexota</taxon>
        <taxon>Candidatus Moduliflexia</taxon>
        <taxon>Candidatus Moduliflexales</taxon>
        <taxon>Candidatus Moduliflexaceae</taxon>
    </lineage>
</organism>
<dbReference type="PANTHER" id="PTHR37461">
    <property type="entry name" value="ANTI-SIGMA-K FACTOR RSKA"/>
    <property type="match status" value="1"/>
</dbReference>
<keyword evidence="2 5" id="KW-0812">Transmembrane</keyword>
<keyword evidence="4 5" id="KW-0472">Membrane</keyword>
<dbReference type="GO" id="GO:0006417">
    <property type="term" value="P:regulation of translation"/>
    <property type="evidence" value="ECO:0007669"/>
    <property type="project" value="TreeGrafter"/>
</dbReference>
<evidence type="ECO:0000313" key="7">
    <source>
        <dbReference type="EMBL" id="GAK53545.1"/>
    </source>
</evidence>
<proteinExistence type="predicted"/>
<name>A0A0S6W559_9BACT</name>
<keyword evidence="3 5" id="KW-1133">Transmembrane helix</keyword>
<feature type="transmembrane region" description="Helical" evidence="5">
    <location>
        <begin position="83"/>
        <end position="106"/>
    </location>
</feature>
<evidence type="ECO:0000256" key="4">
    <source>
        <dbReference type="ARBA" id="ARBA00023136"/>
    </source>
</evidence>